<keyword evidence="2" id="KW-1133">Transmembrane helix</keyword>
<feature type="transmembrane region" description="Helical" evidence="2">
    <location>
        <begin position="137"/>
        <end position="156"/>
    </location>
</feature>
<evidence type="ECO:0000256" key="1">
    <source>
        <dbReference type="SAM" id="MobiDB-lite"/>
    </source>
</evidence>
<gene>
    <name evidence="3" type="ORF">QRD43_20925</name>
</gene>
<evidence type="ECO:0000256" key="2">
    <source>
        <dbReference type="SAM" id="Phobius"/>
    </source>
</evidence>
<keyword evidence="2" id="KW-0812">Transmembrane</keyword>
<feature type="transmembrane region" description="Helical" evidence="2">
    <location>
        <begin position="21"/>
        <end position="40"/>
    </location>
</feature>
<comment type="caution">
    <text evidence="3">The sequence shown here is derived from an EMBL/GenBank/DDBJ whole genome shotgun (WGS) entry which is preliminary data.</text>
</comment>
<protein>
    <submittedName>
        <fullName evidence="3">DotA/TraY family protein</fullName>
    </submittedName>
</protein>
<sequence>MMHPRQALPIFITKRSLQSGPSWFGWLVCNLGFLVGLALWTSVAHAQGGSPITPDQLMHAANNGGNDASIKIFTGALGSFFTNPLSTVGGSSTVLGSMFVIFNGAIFCISVLWGSYGVGRGILTSAHEGQVLGQRMSAVWMPIRMVTGLVGSVPIFGGYNGFQVLVVLSATMGIGMANMMWSGAIAAASQFQGVVSPVVATNPKGVSMREAAYGIFQTEVCRQAVDKQQQDADVVSLLDRQVQRHVYGSLVDFQFGSAYYPARCGGVAILPVGSGRSSSSAFGFRVASVDYEAVTEQVRGAYVSKFPAFQTKVSQLATAWIKAREAALQSGEDVPPVPSEELEAASTAFATSMSSDMSNATSQTRSAITESAMQTMRAEGWSSAGAWFATFAEANSALNDAVHAFAVQVLDPQEGTFDRNGQVADALKAVRQGIRKQADQSAASSTPQNDEGGSFAPIKKWIATKLGWETPTGNWSMGQAILMNSSFGLGVGASDGAVNPVIMFKNMGDYLMVFGEACYGAVAAFKFSGVGKAVEAVGDSSLAKSIPGVSQVSNAASLVSGLLSVLMMVAGTFLLIGTVMSVYIPLVPYLTWMGALVQYFVVVVEGLVAAAIGALSHMEAEGEGMGQRTERFYIFLLNALARPALMLLGFFMASALVVLVGAFQFKMFASAIANSQGNSITGLVSLVALLIIFLISMWTLIQALFNMIHLLPDQVLGYMGAGHTSELGRDQEGKIHGMFVNFSRGASAAMGGIFGGGKPPAGKDKSKGGGGGKKGAPRDTPA</sequence>
<dbReference type="NCBIfam" id="TIGR04346">
    <property type="entry name" value="DotA_TraY"/>
    <property type="match status" value="1"/>
</dbReference>
<dbReference type="RefSeq" id="WP_285984454.1">
    <property type="nucleotide sequence ID" value="NZ_JASVDS010000008.1"/>
</dbReference>
<reference evidence="3 4" key="1">
    <citation type="submission" date="2023-06" db="EMBL/GenBank/DDBJ databases">
        <title>Pelomonas sp. APW6 16S ribosomal RNA gene genome sequencing and assembly.</title>
        <authorList>
            <person name="Woo H."/>
        </authorList>
    </citation>
    <scope>NUCLEOTIDE SEQUENCE [LARGE SCALE GENOMIC DNA]</scope>
    <source>
        <strain evidence="3 4">APW6</strain>
    </source>
</reference>
<evidence type="ECO:0000313" key="4">
    <source>
        <dbReference type="Proteomes" id="UP001238603"/>
    </source>
</evidence>
<name>A0ABT7LNM7_9BURK</name>
<feature type="transmembrane region" description="Helical" evidence="2">
    <location>
        <begin position="94"/>
        <end position="116"/>
    </location>
</feature>
<keyword evidence="2" id="KW-0472">Membrane</keyword>
<feature type="transmembrane region" description="Helical" evidence="2">
    <location>
        <begin position="680"/>
        <end position="701"/>
    </location>
</feature>
<accession>A0ABT7LNM7</accession>
<keyword evidence="4" id="KW-1185">Reference proteome</keyword>
<feature type="transmembrane region" description="Helical" evidence="2">
    <location>
        <begin position="596"/>
        <end position="615"/>
    </location>
</feature>
<dbReference type="InterPro" id="IPR027628">
    <property type="entry name" value="DotA_TraY"/>
</dbReference>
<dbReference type="EMBL" id="JASVDS010000008">
    <property type="protein sequence ID" value="MDL5034379.1"/>
    <property type="molecule type" value="Genomic_DNA"/>
</dbReference>
<feature type="transmembrane region" description="Helical" evidence="2">
    <location>
        <begin position="635"/>
        <end position="660"/>
    </location>
</feature>
<proteinExistence type="predicted"/>
<feature type="region of interest" description="Disordered" evidence="1">
    <location>
        <begin position="755"/>
        <end position="782"/>
    </location>
</feature>
<organism evidence="3 4">
    <name type="scientific">Roseateles subflavus</name>
    <dbReference type="NCBI Taxonomy" id="3053353"/>
    <lineage>
        <taxon>Bacteria</taxon>
        <taxon>Pseudomonadati</taxon>
        <taxon>Pseudomonadota</taxon>
        <taxon>Betaproteobacteria</taxon>
        <taxon>Burkholderiales</taxon>
        <taxon>Sphaerotilaceae</taxon>
        <taxon>Roseateles</taxon>
    </lineage>
</organism>
<feature type="transmembrane region" description="Helical" evidence="2">
    <location>
        <begin position="562"/>
        <end position="584"/>
    </location>
</feature>
<evidence type="ECO:0000313" key="3">
    <source>
        <dbReference type="EMBL" id="MDL5034379.1"/>
    </source>
</evidence>
<dbReference type="Proteomes" id="UP001238603">
    <property type="component" value="Unassembled WGS sequence"/>
</dbReference>